<dbReference type="EMBL" id="JARQDV010000001">
    <property type="protein sequence ID" value="MDT2963322.1"/>
    <property type="molecule type" value="Genomic_DNA"/>
</dbReference>
<reference evidence="2" key="1">
    <citation type="submission" date="2023-03" db="EMBL/GenBank/DDBJ databases">
        <authorList>
            <person name="Shen W."/>
            <person name="Cai J."/>
        </authorList>
    </citation>
    <scope>NUCLEOTIDE SEQUENCE</scope>
    <source>
        <strain evidence="2">K72-2</strain>
    </source>
</reference>
<evidence type="ECO:0000313" key="2">
    <source>
        <dbReference type="EMBL" id="MDT2963322.1"/>
    </source>
</evidence>
<dbReference type="Gene3D" id="3.30.160.170">
    <property type="entry name" value="FlaG-like"/>
    <property type="match status" value="1"/>
</dbReference>
<accession>A0AAW8UI34</accession>
<evidence type="ECO:0000256" key="1">
    <source>
        <dbReference type="SAM" id="MobiDB-lite"/>
    </source>
</evidence>
<evidence type="ECO:0000313" key="3">
    <source>
        <dbReference type="Proteomes" id="UP001268896"/>
    </source>
</evidence>
<dbReference type="Pfam" id="PF03646">
    <property type="entry name" value="FlaG"/>
    <property type="match status" value="1"/>
</dbReference>
<protein>
    <submittedName>
        <fullName evidence="2">Flagellar protein FlaG</fullName>
    </submittedName>
</protein>
<dbReference type="RefSeq" id="WP_074934302.1">
    <property type="nucleotide sequence ID" value="NZ_FOMP01000007.1"/>
</dbReference>
<dbReference type="InterPro" id="IPR005186">
    <property type="entry name" value="FlaG"/>
</dbReference>
<keyword evidence="2" id="KW-0282">Flagellum</keyword>
<proteinExistence type="predicted"/>
<feature type="region of interest" description="Disordered" evidence="1">
    <location>
        <begin position="32"/>
        <end position="51"/>
    </location>
</feature>
<organism evidence="2 3">
    <name type="scientific">Enterococcus casseliflavus</name>
    <name type="common">Enterococcus flavescens</name>
    <dbReference type="NCBI Taxonomy" id="37734"/>
    <lineage>
        <taxon>Bacteria</taxon>
        <taxon>Bacillati</taxon>
        <taxon>Bacillota</taxon>
        <taxon>Bacilli</taxon>
        <taxon>Lactobacillales</taxon>
        <taxon>Enterococcaceae</taxon>
        <taxon>Enterococcus</taxon>
    </lineage>
</organism>
<dbReference type="PANTHER" id="PTHR37166">
    <property type="entry name" value="PROTEIN FLAG"/>
    <property type="match status" value="1"/>
</dbReference>
<dbReference type="PANTHER" id="PTHR37166:SF1">
    <property type="entry name" value="PROTEIN FLAG"/>
    <property type="match status" value="1"/>
</dbReference>
<comment type="caution">
    <text evidence="2">The sequence shown here is derived from an EMBL/GenBank/DDBJ whole genome shotgun (WGS) entry which is preliminary data.</text>
</comment>
<dbReference type="AlphaFoldDB" id="A0AAW8UI34"/>
<sequence length="138" mass="15391">MDIQPMSGIHPIEAVASVAKARPIESLDQENANLQPQHQEGKLAEKKEQTAVATEPPIHYFSVADQHKIAASVEEVNQRLLGKDMKLAYEVHERTGRTMVRLVDMQTNEVIKEIPPANMLDVIGKIWDDMGIAVDRKG</sequence>
<gene>
    <name evidence="2" type="ORF">P7I32_01765</name>
</gene>
<dbReference type="SUPFAM" id="SSF160214">
    <property type="entry name" value="FlaG-like"/>
    <property type="match status" value="1"/>
</dbReference>
<name>A0AAW8UI34_ENTCA</name>
<dbReference type="InterPro" id="IPR035924">
    <property type="entry name" value="FlaG-like_sf"/>
</dbReference>
<feature type="compositionally biased region" description="Basic and acidic residues" evidence="1">
    <location>
        <begin position="39"/>
        <end position="49"/>
    </location>
</feature>
<dbReference type="Proteomes" id="UP001268896">
    <property type="component" value="Unassembled WGS sequence"/>
</dbReference>
<keyword evidence="2" id="KW-0969">Cilium</keyword>
<keyword evidence="2" id="KW-0966">Cell projection</keyword>